<organism evidence="1 2">
    <name type="scientific">Streptomyces chisholmiae</name>
    <dbReference type="NCBI Taxonomy" id="3075540"/>
    <lineage>
        <taxon>Bacteria</taxon>
        <taxon>Bacillati</taxon>
        <taxon>Actinomycetota</taxon>
        <taxon>Actinomycetes</taxon>
        <taxon>Kitasatosporales</taxon>
        <taxon>Streptomycetaceae</taxon>
        <taxon>Streptomyces</taxon>
    </lineage>
</organism>
<protein>
    <submittedName>
        <fullName evidence="1">Uncharacterized protein</fullName>
    </submittedName>
</protein>
<dbReference type="EMBL" id="JAVREO010000005">
    <property type="protein sequence ID" value="MDT0266829.1"/>
    <property type="molecule type" value="Genomic_DNA"/>
</dbReference>
<evidence type="ECO:0000313" key="1">
    <source>
        <dbReference type="EMBL" id="MDT0266829.1"/>
    </source>
</evidence>
<sequence>MRPSADGDRPCPALGPILRALRVDRFERVGEVPAVPADGRGRVRYPHRTEVVRALGDAEAGQRGEPWSLRSFGTDFDLLLRGWPRLGMSRVYSLGWGLASGAQHQRLLLVQAVGDAAELAGLARAVAPPADAPVRWAAAVGDFHGRPCLRAAAVPATGGPGDGGHA</sequence>
<accession>A0ABU2JQ27</accession>
<proteinExistence type="predicted"/>
<gene>
    <name evidence="1" type="ORF">RM844_11055</name>
</gene>
<name>A0ABU2JQ27_9ACTN</name>
<keyword evidence="2" id="KW-1185">Reference proteome</keyword>
<evidence type="ECO:0000313" key="2">
    <source>
        <dbReference type="Proteomes" id="UP001183410"/>
    </source>
</evidence>
<reference evidence="2" key="1">
    <citation type="submission" date="2023-07" db="EMBL/GenBank/DDBJ databases">
        <title>30 novel species of actinomycetes from the DSMZ collection.</title>
        <authorList>
            <person name="Nouioui I."/>
        </authorList>
    </citation>
    <scope>NUCLEOTIDE SEQUENCE [LARGE SCALE GENOMIC DNA]</scope>
    <source>
        <strain evidence="2">DSM 44915</strain>
    </source>
</reference>
<comment type="caution">
    <text evidence="1">The sequence shown here is derived from an EMBL/GenBank/DDBJ whole genome shotgun (WGS) entry which is preliminary data.</text>
</comment>
<dbReference type="RefSeq" id="WP_311666869.1">
    <property type="nucleotide sequence ID" value="NZ_JAVREO010000005.1"/>
</dbReference>
<dbReference type="Proteomes" id="UP001183410">
    <property type="component" value="Unassembled WGS sequence"/>
</dbReference>